<comment type="caution">
    <text evidence="1">The sequence shown here is derived from an EMBL/GenBank/DDBJ whole genome shotgun (WGS) entry which is preliminary data.</text>
</comment>
<name>A0ABP5S568_9ACTN</name>
<dbReference type="RefSeq" id="WP_310285702.1">
    <property type="nucleotide sequence ID" value="NZ_BAAASX010000002.1"/>
</dbReference>
<protein>
    <submittedName>
        <fullName evidence="1">Uncharacterized protein</fullName>
    </submittedName>
</protein>
<gene>
    <name evidence="1" type="ORF">GCM10010403_12140</name>
</gene>
<reference evidence="2" key="1">
    <citation type="journal article" date="2019" name="Int. J. Syst. Evol. Microbiol.">
        <title>The Global Catalogue of Microorganisms (GCM) 10K type strain sequencing project: providing services to taxonomists for standard genome sequencing and annotation.</title>
        <authorList>
            <consortium name="The Broad Institute Genomics Platform"/>
            <consortium name="The Broad Institute Genome Sequencing Center for Infectious Disease"/>
            <person name="Wu L."/>
            <person name="Ma J."/>
        </authorList>
    </citation>
    <scope>NUCLEOTIDE SEQUENCE [LARGE SCALE GENOMIC DNA]</scope>
    <source>
        <strain evidence="2">JCM 6238</strain>
    </source>
</reference>
<evidence type="ECO:0000313" key="2">
    <source>
        <dbReference type="Proteomes" id="UP001501584"/>
    </source>
</evidence>
<accession>A0ABP5S568</accession>
<evidence type="ECO:0000313" key="1">
    <source>
        <dbReference type="EMBL" id="GAA2323620.1"/>
    </source>
</evidence>
<organism evidence="1 2">
    <name type="scientific">Glycomyces rutgersensis</name>
    <dbReference type="NCBI Taxonomy" id="58115"/>
    <lineage>
        <taxon>Bacteria</taxon>
        <taxon>Bacillati</taxon>
        <taxon>Actinomycetota</taxon>
        <taxon>Actinomycetes</taxon>
        <taxon>Glycomycetales</taxon>
        <taxon>Glycomycetaceae</taxon>
        <taxon>Glycomyces</taxon>
    </lineage>
</organism>
<sequence>MSEVLRGFLSDPAALAELNHREAAGWLLADGWNVCGVGDWATVWRSPDGVLAARVSPFEPAYEVFVHLCRALPGNPLLPRIELDSALEGGGRLTVMEALVPAGKDAVAEVWKRWDEADADDPVTAVRREAERLDAEVAETIPYWGGLDRNPGDPSNSGNVMAAPTGEPRLVDLFYAKGLEIYPELLADPSKVLAAFPPGRRRYMAEIAAVVRMSTPEEIAAIRKAAASD</sequence>
<keyword evidence="2" id="KW-1185">Reference proteome</keyword>
<dbReference type="EMBL" id="BAAASX010000002">
    <property type="protein sequence ID" value="GAA2323620.1"/>
    <property type="molecule type" value="Genomic_DNA"/>
</dbReference>
<dbReference type="Proteomes" id="UP001501584">
    <property type="component" value="Unassembled WGS sequence"/>
</dbReference>
<proteinExistence type="predicted"/>